<reference evidence="16" key="1">
    <citation type="submission" date="2023-03" db="EMBL/GenBank/DDBJ databases">
        <title>Emydomyces testavorans Genome Sequence.</title>
        <authorList>
            <person name="Hoyer L."/>
        </authorList>
    </citation>
    <scope>NUCLEOTIDE SEQUENCE</scope>
    <source>
        <strain evidence="16">16-2883</strain>
    </source>
</reference>
<dbReference type="CDD" id="cd23023">
    <property type="entry name" value="zf-HIT_BCD1"/>
    <property type="match status" value="1"/>
</dbReference>
<keyword evidence="7" id="KW-0832">Ubl conjugation</keyword>
<evidence type="ECO:0000256" key="1">
    <source>
        <dbReference type="ARBA" id="ARBA00022499"/>
    </source>
</evidence>
<evidence type="ECO:0000256" key="9">
    <source>
        <dbReference type="ARBA" id="ARBA00049654"/>
    </source>
</evidence>
<evidence type="ECO:0000256" key="4">
    <source>
        <dbReference type="ARBA" id="ARBA00022723"/>
    </source>
</evidence>
<dbReference type="GO" id="GO:0048254">
    <property type="term" value="P:snoRNA localization"/>
    <property type="evidence" value="ECO:0007669"/>
    <property type="project" value="TreeGrafter"/>
</dbReference>
<evidence type="ECO:0000256" key="5">
    <source>
        <dbReference type="ARBA" id="ARBA00022771"/>
    </source>
</evidence>
<feature type="region of interest" description="Disordered" evidence="13">
    <location>
        <begin position="201"/>
        <end position="267"/>
    </location>
</feature>
<dbReference type="InterPro" id="IPR007529">
    <property type="entry name" value="Znf_HIT"/>
</dbReference>
<evidence type="ECO:0000256" key="6">
    <source>
        <dbReference type="ARBA" id="ARBA00022833"/>
    </source>
</evidence>
<evidence type="ECO:0000256" key="11">
    <source>
        <dbReference type="ARBA" id="ARBA00068630"/>
    </source>
</evidence>
<dbReference type="PANTHER" id="PTHR13483:SF11">
    <property type="entry name" value="ZINC FINGER HIT DOMAIN-CONTAINING PROTEIN 3"/>
    <property type="match status" value="1"/>
</dbReference>
<evidence type="ECO:0000256" key="3">
    <source>
        <dbReference type="ARBA" id="ARBA00022553"/>
    </source>
</evidence>
<keyword evidence="4" id="KW-0479">Metal-binding</keyword>
<comment type="subunit">
    <text evidence="10">Interacts with FBL, SNU13, NOP58, NUFIP1, RUVBL1, RUVBL2 and TAF9. Interacts (via HIT-type zinc finger) with the RUVBL1/RUVBL2 complex in the presence of ADP.</text>
</comment>
<dbReference type="GO" id="GO:0005634">
    <property type="term" value="C:nucleus"/>
    <property type="evidence" value="ECO:0007669"/>
    <property type="project" value="TreeGrafter"/>
</dbReference>
<evidence type="ECO:0000256" key="12">
    <source>
        <dbReference type="ARBA" id="ARBA00077531"/>
    </source>
</evidence>
<gene>
    <name evidence="16" type="primary">BCD1</name>
    <name evidence="16" type="ORF">PRK78_002839</name>
</gene>
<evidence type="ECO:0000313" key="17">
    <source>
        <dbReference type="Proteomes" id="UP001219355"/>
    </source>
</evidence>
<feature type="domain" description="BCD1 alpha/beta" evidence="15">
    <location>
        <begin position="114"/>
        <end position="316"/>
    </location>
</feature>
<dbReference type="EMBL" id="CP120628">
    <property type="protein sequence ID" value="WEW57372.1"/>
    <property type="molecule type" value="Genomic_DNA"/>
</dbReference>
<feature type="compositionally biased region" description="Basic and acidic residues" evidence="13">
    <location>
        <begin position="227"/>
        <end position="238"/>
    </location>
</feature>
<dbReference type="Pfam" id="PF04438">
    <property type="entry name" value="zf-HIT"/>
    <property type="match status" value="1"/>
</dbReference>
<keyword evidence="5" id="KW-0863">Zinc-finger</keyword>
<dbReference type="Proteomes" id="UP001219355">
    <property type="component" value="Chromosome 2"/>
</dbReference>
<feature type="domain" description="HIT-type" evidence="14">
    <location>
        <begin position="7"/>
        <end position="36"/>
    </location>
</feature>
<dbReference type="InterPro" id="IPR057721">
    <property type="entry name" value="BCD1_alpha/beta"/>
</dbReference>
<dbReference type="FunFam" id="3.30.60.190:FF:000001">
    <property type="entry name" value="box C/D snoRNA protein 1"/>
    <property type="match status" value="1"/>
</dbReference>
<dbReference type="PANTHER" id="PTHR13483">
    <property type="entry name" value="BOX C_D SNORNA PROTEIN 1-RELATED"/>
    <property type="match status" value="1"/>
</dbReference>
<dbReference type="Gene3D" id="3.30.60.190">
    <property type="match status" value="1"/>
</dbReference>
<keyword evidence="1" id="KW-1017">Isopeptide bond</keyword>
<evidence type="ECO:0000259" key="15">
    <source>
        <dbReference type="Pfam" id="PF25790"/>
    </source>
</evidence>
<keyword evidence="6" id="KW-0862">Zinc</keyword>
<sequence length="389" mass="44224">MIERNLSELCTICHINVPKYTCPRCSTRTCSLPCAKRHKLWSQCSGVRDPAAYLKRKDLATPAAFDKDFNFISGIERFLERTDRDVQNRGLVLDDGETAAKKRRTGYFSRDASLLRGIEESGVDVIRAPKGMTRSKQNMSKWHKTHKCLNWTLEWIFPDGQRLVTRCLETITIGTAFSRTAYANEHKLIVKERKKSSIKKEVESVTAGSMPDLVPIPETAEGAPQNQREHSHTLKVERLQSSTEESVPKLLSLDPTENKDSSLRKTTTPKIDPKIHFYLQRPRSRTKIPVLIPLSSSMTLTEALRGRKVLEFPTFYALSLAPDKLTHEGYMLNEEYLKQYGAEETMLEEQRSEAGESVGTDIMDVAQKLENIDDSKILEVLKKDLSYGE</sequence>
<protein>
    <recommendedName>
        <fullName evidence="11">Box C/D snoRNA protein 1</fullName>
    </recommendedName>
    <alternativeName>
        <fullName evidence="12">Zinc finger HIT domain-containing protein 6</fullName>
    </alternativeName>
</protein>
<dbReference type="GO" id="GO:0008270">
    <property type="term" value="F:zinc ion binding"/>
    <property type="evidence" value="ECO:0007669"/>
    <property type="project" value="UniProtKB-KW"/>
</dbReference>
<name>A0AAF0IHY7_9EURO</name>
<proteinExistence type="inferred from homology"/>
<evidence type="ECO:0000256" key="2">
    <source>
        <dbReference type="ARBA" id="ARBA00022517"/>
    </source>
</evidence>
<dbReference type="Pfam" id="PF25790">
    <property type="entry name" value="BCD1"/>
    <property type="match status" value="1"/>
</dbReference>
<accession>A0AAF0IHY7</accession>
<organism evidence="16 17">
    <name type="scientific">Emydomyces testavorans</name>
    <dbReference type="NCBI Taxonomy" id="2070801"/>
    <lineage>
        <taxon>Eukaryota</taxon>
        <taxon>Fungi</taxon>
        <taxon>Dikarya</taxon>
        <taxon>Ascomycota</taxon>
        <taxon>Pezizomycotina</taxon>
        <taxon>Eurotiomycetes</taxon>
        <taxon>Eurotiomycetidae</taxon>
        <taxon>Onygenales</taxon>
        <taxon>Nannizziopsiaceae</taxon>
        <taxon>Emydomyces</taxon>
    </lineage>
</organism>
<evidence type="ECO:0000256" key="10">
    <source>
        <dbReference type="ARBA" id="ARBA00061949"/>
    </source>
</evidence>
<evidence type="ECO:0000256" key="7">
    <source>
        <dbReference type="ARBA" id="ARBA00022843"/>
    </source>
</evidence>
<keyword evidence="2" id="KW-0690">Ribosome biogenesis</keyword>
<comment type="function">
    <text evidence="8">Required for box C/D snoRNAs accumulation involved in snoRNA processing, snoRNA transport to the nucleolus and ribosome biogenesis.</text>
</comment>
<dbReference type="GO" id="GO:0000492">
    <property type="term" value="P:box C/D snoRNP assembly"/>
    <property type="evidence" value="ECO:0007669"/>
    <property type="project" value="TreeGrafter"/>
</dbReference>
<evidence type="ECO:0000256" key="13">
    <source>
        <dbReference type="SAM" id="MobiDB-lite"/>
    </source>
</evidence>
<evidence type="ECO:0000256" key="8">
    <source>
        <dbReference type="ARBA" id="ARBA00049598"/>
    </source>
</evidence>
<dbReference type="GO" id="GO:0070761">
    <property type="term" value="C:pre-snoRNP complex"/>
    <property type="evidence" value="ECO:0007669"/>
    <property type="project" value="TreeGrafter"/>
</dbReference>
<evidence type="ECO:0000259" key="14">
    <source>
        <dbReference type="Pfam" id="PF04438"/>
    </source>
</evidence>
<dbReference type="SUPFAM" id="SSF144232">
    <property type="entry name" value="HIT/MYND zinc finger-like"/>
    <property type="match status" value="1"/>
</dbReference>
<dbReference type="AlphaFoldDB" id="A0AAF0IHY7"/>
<comment type="similarity">
    <text evidence="9">Belongs to the BCD1 family.</text>
</comment>
<dbReference type="InterPro" id="IPR051639">
    <property type="entry name" value="BCD1"/>
</dbReference>
<evidence type="ECO:0000313" key="16">
    <source>
        <dbReference type="EMBL" id="WEW57372.1"/>
    </source>
</evidence>
<keyword evidence="3" id="KW-0597">Phosphoprotein</keyword>
<keyword evidence="17" id="KW-1185">Reference proteome</keyword>
<dbReference type="GO" id="GO:0000463">
    <property type="term" value="P:maturation of LSU-rRNA from tricistronic rRNA transcript (SSU-rRNA, 5.8S rRNA, LSU-rRNA)"/>
    <property type="evidence" value="ECO:0007669"/>
    <property type="project" value="TreeGrafter"/>
</dbReference>